<evidence type="ECO:0000313" key="3">
    <source>
        <dbReference type="Proteomes" id="UP000663828"/>
    </source>
</evidence>
<comment type="caution">
    <text evidence="2">The sequence shown here is derived from an EMBL/GenBank/DDBJ whole genome shotgun (WGS) entry which is preliminary data.</text>
</comment>
<organism evidence="2 3">
    <name type="scientific">Adineta ricciae</name>
    <name type="common">Rotifer</name>
    <dbReference type="NCBI Taxonomy" id="249248"/>
    <lineage>
        <taxon>Eukaryota</taxon>
        <taxon>Metazoa</taxon>
        <taxon>Spiralia</taxon>
        <taxon>Gnathifera</taxon>
        <taxon>Rotifera</taxon>
        <taxon>Eurotatoria</taxon>
        <taxon>Bdelloidea</taxon>
        <taxon>Adinetida</taxon>
        <taxon>Adinetidae</taxon>
        <taxon>Adineta</taxon>
    </lineage>
</organism>
<sequence length="102" mass="12132">MHIHSTFAIFLLFCLLIQTLYGIPPTHYRAEQDDQQLASLINELKERQWHIDSSEANDNNSEEEQLNKRSAYSKFRLSPLWLSRRTRGNRFYGKPLWISRHG</sequence>
<dbReference type="Proteomes" id="UP000663828">
    <property type="component" value="Unassembled WGS sequence"/>
</dbReference>
<accession>A0A814YZ28</accession>
<dbReference type="EMBL" id="CAJNOR010002027">
    <property type="protein sequence ID" value="CAF1236861.1"/>
    <property type="molecule type" value="Genomic_DNA"/>
</dbReference>
<evidence type="ECO:0000313" key="2">
    <source>
        <dbReference type="EMBL" id="CAF1236861.1"/>
    </source>
</evidence>
<evidence type="ECO:0000256" key="1">
    <source>
        <dbReference type="SAM" id="SignalP"/>
    </source>
</evidence>
<protein>
    <submittedName>
        <fullName evidence="2">Uncharacterized protein</fullName>
    </submittedName>
</protein>
<reference evidence="2" key="1">
    <citation type="submission" date="2021-02" db="EMBL/GenBank/DDBJ databases">
        <authorList>
            <person name="Nowell W R."/>
        </authorList>
    </citation>
    <scope>NUCLEOTIDE SEQUENCE</scope>
</reference>
<feature type="signal peptide" evidence="1">
    <location>
        <begin position="1"/>
        <end position="22"/>
    </location>
</feature>
<feature type="chain" id="PRO_5032371084" evidence="1">
    <location>
        <begin position="23"/>
        <end position="102"/>
    </location>
</feature>
<proteinExistence type="predicted"/>
<gene>
    <name evidence="2" type="ORF">XAT740_LOCUS25526</name>
</gene>
<name>A0A814YZ28_ADIRI</name>
<keyword evidence="1" id="KW-0732">Signal</keyword>
<keyword evidence="3" id="KW-1185">Reference proteome</keyword>
<dbReference type="AlphaFoldDB" id="A0A814YZ28"/>